<feature type="compositionally biased region" description="Basic and acidic residues" evidence="1">
    <location>
        <begin position="117"/>
        <end position="135"/>
    </location>
</feature>
<sequence length="135" mass="14685">MSGPLHFWAPGGASLATVGLVQICRRFWPQHSIAGLALIASESLVLMAALVTGQLRWGSLPDILFNGMIAAVCATQSLQGHDEESQMDDRAEDPVLLIVDVVQEPLSSPNEQSSHPVESKSGARDHRREKIPYSW</sequence>
<feature type="region of interest" description="Disordered" evidence="1">
    <location>
        <begin position="105"/>
        <end position="135"/>
    </location>
</feature>
<dbReference type="EMBL" id="PXYW01000015">
    <property type="protein sequence ID" value="PSR33905.1"/>
    <property type="molecule type" value="Genomic_DNA"/>
</dbReference>
<reference evidence="2 3" key="1">
    <citation type="journal article" date="2014" name="BMC Genomics">
        <title>Comparison of environmental and isolate Sulfobacillus genomes reveals diverse carbon, sulfur, nitrogen, and hydrogen metabolisms.</title>
        <authorList>
            <person name="Justice N.B."/>
            <person name="Norman A."/>
            <person name="Brown C.T."/>
            <person name="Singh A."/>
            <person name="Thomas B.C."/>
            <person name="Banfield J.F."/>
        </authorList>
    </citation>
    <scope>NUCLEOTIDE SEQUENCE [LARGE SCALE GENOMIC DNA]</scope>
    <source>
        <strain evidence="2">AMDSBA4</strain>
    </source>
</reference>
<protein>
    <submittedName>
        <fullName evidence="2">Uncharacterized protein</fullName>
    </submittedName>
</protein>
<comment type="caution">
    <text evidence="2">The sequence shown here is derived from an EMBL/GenBank/DDBJ whole genome shotgun (WGS) entry which is preliminary data.</text>
</comment>
<feature type="compositionally biased region" description="Polar residues" evidence="1">
    <location>
        <begin position="105"/>
        <end position="116"/>
    </location>
</feature>
<evidence type="ECO:0000313" key="3">
    <source>
        <dbReference type="Proteomes" id="UP000242972"/>
    </source>
</evidence>
<evidence type="ECO:0000256" key="1">
    <source>
        <dbReference type="SAM" id="MobiDB-lite"/>
    </source>
</evidence>
<name>A0A2T2XHB3_9FIRM</name>
<dbReference type="AlphaFoldDB" id="A0A2T2XHB3"/>
<dbReference type="Proteomes" id="UP000242972">
    <property type="component" value="Unassembled WGS sequence"/>
</dbReference>
<evidence type="ECO:0000313" key="2">
    <source>
        <dbReference type="EMBL" id="PSR33905.1"/>
    </source>
</evidence>
<gene>
    <name evidence="2" type="ORF">C7B46_07900</name>
</gene>
<accession>A0A2T2XHB3</accession>
<proteinExistence type="predicted"/>
<organism evidence="2 3">
    <name type="scientific">Sulfobacillus benefaciens</name>
    <dbReference type="NCBI Taxonomy" id="453960"/>
    <lineage>
        <taxon>Bacteria</taxon>
        <taxon>Bacillati</taxon>
        <taxon>Bacillota</taxon>
        <taxon>Clostridia</taxon>
        <taxon>Eubacteriales</taxon>
        <taxon>Clostridiales Family XVII. Incertae Sedis</taxon>
        <taxon>Sulfobacillus</taxon>
    </lineage>
</organism>